<evidence type="ECO:0000259" key="2">
    <source>
        <dbReference type="PROSITE" id="PS51192"/>
    </source>
</evidence>
<dbReference type="AlphaFoldDB" id="A0A1G9RT86"/>
<evidence type="ECO:0000313" key="5">
    <source>
        <dbReference type="Proteomes" id="UP000199068"/>
    </source>
</evidence>
<dbReference type="STRING" id="1121325.SAMN04515677_107133"/>
<proteinExistence type="predicted"/>
<name>A0A1G9RT86_9FIRM</name>
<keyword evidence="4" id="KW-0347">Helicase</keyword>
<keyword evidence="5" id="KW-1185">Reference proteome</keyword>
<dbReference type="PROSITE" id="PS51194">
    <property type="entry name" value="HELICASE_CTER"/>
    <property type="match status" value="1"/>
</dbReference>
<feature type="coiled-coil region" evidence="1">
    <location>
        <begin position="482"/>
        <end position="509"/>
    </location>
</feature>
<organism evidence="4 5">
    <name type="scientific">Romboutsia lituseburensis DSM 797</name>
    <dbReference type="NCBI Taxonomy" id="1121325"/>
    <lineage>
        <taxon>Bacteria</taxon>
        <taxon>Bacillati</taxon>
        <taxon>Bacillota</taxon>
        <taxon>Clostridia</taxon>
        <taxon>Peptostreptococcales</taxon>
        <taxon>Peptostreptococcaceae</taxon>
        <taxon>Romboutsia</taxon>
    </lineage>
</organism>
<evidence type="ECO:0000313" key="4">
    <source>
        <dbReference type="EMBL" id="SDM26384.1"/>
    </source>
</evidence>
<sequence>MSFNFNENFFMASMPNINTNEKIRQPQYEAYEAIQNYYSNAKNDNRNALVVLPTGVGKTGIMALAPFGLCKKRTLIITPGNTIKNSVLENLNPENPMNFWYSRSIFQMGMGLPNVIEYEGANTTNEVLNASNIVILNIHKLQERLDSSLLHRVDSDFFDFIIIDEAHHSTADTWTKCIDFFKNAKVLKLTGTPFRTDGQEITAKLIYKYPLSRAMYHGYVKSLQNIKHVPDELKLTIDGDESKEYTIDEIFNLGLRDQDWVTRTVAYSTECSLKIVDASIESLYKKLKNSKVPHKIIAIACSISHAKKIAKLYEQRGIKTAVIHSNLPEEEKASLFKDIENHRVQAVINVAMLGEGYDHKYLSIAAIFRPFRAELPYVQFIGRVLRYIPEGNTNDNIAQIISHHHLFLDGLWEKYKKEINESDIIKSLKDIEESLDNEFDNEFDTELPNECRNSKGVASLGKVSESMSNSLNIDNYLDTHLIQKSKQEEEAYNEKIKVLKEQLGISEEQAKVMMDQVRSSASNLGRPDLMYKRKKKGLDETIREEIVPNLISKFDIDKDGNDLKSCDLFKGSYWYIPNQQKKNAAMIAVYFNIRLKNKIGRPRKEWVDRDFDLAFEYIGELTKLVEGTIKQYYN</sequence>
<evidence type="ECO:0000259" key="3">
    <source>
        <dbReference type="PROSITE" id="PS51194"/>
    </source>
</evidence>
<dbReference type="SMART" id="SM00490">
    <property type="entry name" value="HELICc"/>
    <property type="match status" value="1"/>
</dbReference>
<dbReference type="PANTHER" id="PTHR47396:SF1">
    <property type="entry name" value="ATP-DEPENDENT HELICASE IRC3-RELATED"/>
    <property type="match status" value="1"/>
</dbReference>
<dbReference type="Proteomes" id="UP000199068">
    <property type="component" value="Unassembled WGS sequence"/>
</dbReference>
<dbReference type="InterPro" id="IPR050742">
    <property type="entry name" value="Helicase_Restrict-Modif_Enz"/>
</dbReference>
<reference evidence="4 5" key="1">
    <citation type="submission" date="2016-10" db="EMBL/GenBank/DDBJ databases">
        <authorList>
            <person name="de Groot N.N."/>
        </authorList>
    </citation>
    <scope>NUCLEOTIDE SEQUENCE [LARGE SCALE GENOMIC DNA]</scope>
    <source>
        <strain evidence="4 5">DSM 797</strain>
    </source>
</reference>
<dbReference type="InterPro" id="IPR001650">
    <property type="entry name" value="Helicase_C-like"/>
</dbReference>
<dbReference type="Pfam" id="PF04851">
    <property type="entry name" value="ResIII"/>
    <property type="match status" value="1"/>
</dbReference>
<keyword evidence="4" id="KW-0067">ATP-binding</keyword>
<dbReference type="Pfam" id="PF00271">
    <property type="entry name" value="Helicase_C"/>
    <property type="match status" value="1"/>
</dbReference>
<dbReference type="GO" id="GO:0016787">
    <property type="term" value="F:hydrolase activity"/>
    <property type="evidence" value="ECO:0007669"/>
    <property type="project" value="InterPro"/>
</dbReference>
<feature type="domain" description="Helicase C-terminal" evidence="3">
    <location>
        <begin position="279"/>
        <end position="432"/>
    </location>
</feature>
<dbReference type="GO" id="GO:0005829">
    <property type="term" value="C:cytosol"/>
    <property type="evidence" value="ECO:0007669"/>
    <property type="project" value="TreeGrafter"/>
</dbReference>
<dbReference type="InterPro" id="IPR014001">
    <property type="entry name" value="Helicase_ATP-bd"/>
</dbReference>
<dbReference type="EMBL" id="FNGW01000007">
    <property type="protein sequence ID" value="SDM26384.1"/>
    <property type="molecule type" value="Genomic_DNA"/>
</dbReference>
<dbReference type="Gene3D" id="3.40.50.300">
    <property type="entry name" value="P-loop containing nucleotide triphosphate hydrolases"/>
    <property type="match status" value="2"/>
</dbReference>
<dbReference type="PROSITE" id="PS51192">
    <property type="entry name" value="HELICASE_ATP_BIND_1"/>
    <property type="match status" value="1"/>
</dbReference>
<dbReference type="InterPro" id="IPR006935">
    <property type="entry name" value="Helicase/UvrB_N"/>
</dbReference>
<feature type="domain" description="Helicase ATP-binding" evidence="2">
    <location>
        <begin position="39"/>
        <end position="211"/>
    </location>
</feature>
<keyword evidence="4" id="KW-0547">Nucleotide-binding</keyword>
<keyword evidence="4" id="KW-0378">Hydrolase</keyword>
<dbReference type="RefSeq" id="WP_092727117.1">
    <property type="nucleotide sequence ID" value="NZ_FNGW01000007.1"/>
</dbReference>
<dbReference type="PANTHER" id="PTHR47396">
    <property type="entry name" value="TYPE I RESTRICTION ENZYME ECOKI R PROTEIN"/>
    <property type="match status" value="1"/>
</dbReference>
<dbReference type="InterPro" id="IPR027417">
    <property type="entry name" value="P-loop_NTPase"/>
</dbReference>
<dbReference type="GO" id="GO:0004386">
    <property type="term" value="F:helicase activity"/>
    <property type="evidence" value="ECO:0007669"/>
    <property type="project" value="UniProtKB-KW"/>
</dbReference>
<gene>
    <name evidence="4" type="ORF">SAMN04515677_107133</name>
</gene>
<protein>
    <submittedName>
        <fullName evidence="4">Superfamily II DNA or RNA helicase</fullName>
    </submittedName>
</protein>
<dbReference type="SUPFAM" id="SSF52540">
    <property type="entry name" value="P-loop containing nucleoside triphosphate hydrolases"/>
    <property type="match status" value="1"/>
</dbReference>
<dbReference type="GO" id="GO:0005524">
    <property type="term" value="F:ATP binding"/>
    <property type="evidence" value="ECO:0007669"/>
    <property type="project" value="InterPro"/>
</dbReference>
<dbReference type="SMART" id="SM00487">
    <property type="entry name" value="DEXDc"/>
    <property type="match status" value="1"/>
</dbReference>
<dbReference type="GO" id="GO:0003677">
    <property type="term" value="F:DNA binding"/>
    <property type="evidence" value="ECO:0007669"/>
    <property type="project" value="InterPro"/>
</dbReference>
<accession>A0A1G9RT86</accession>
<evidence type="ECO:0000256" key="1">
    <source>
        <dbReference type="SAM" id="Coils"/>
    </source>
</evidence>
<keyword evidence="1" id="KW-0175">Coiled coil</keyword>